<dbReference type="RefSeq" id="WP_344441800.1">
    <property type="nucleotide sequence ID" value="NZ_BAAALF010000039.1"/>
</dbReference>
<sequence>MTERSEGSWLSEVMARSRREATDAAQELRSVLAAADLALPSVALDGQSPFTGVVLVDLGRARAEVVAGIATLLREGLSARAQQQL</sequence>
<comment type="caution">
    <text evidence="1">The sequence shown here is derived from an EMBL/GenBank/DDBJ whole genome shotgun (WGS) entry which is preliminary data.</text>
</comment>
<organism evidence="1 2">
    <name type="scientific">Kitasatospora nipponensis</name>
    <dbReference type="NCBI Taxonomy" id="258049"/>
    <lineage>
        <taxon>Bacteria</taxon>
        <taxon>Bacillati</taxon>
        <taxon>Actinomycetota</taxon>
        <taxon>Actinomycetes</taxon>
        <taxon>Kitasatosporales</taxon>
        <taxon>Streptomycetaceae</taxon>
        <taxon>Kitasatospora</taxon>
    </lineage>
</organism>
<dbReference type="Proteomes" id="UP001500037">
    <property type="component" value="Unassembled WGS sequence"/>
</dbReference>
<accession>A0ABN1W5F6</accession>
<dbReference type="EMBL" id="BAAALF010000039">
    <property type="protein sequence ID" value="GAA1236060.1"/>
    <property type="molecule type" value="Genomic_DNA"/>
</dbReference>
<evidence type="ECO:0000313" key="2">
    <source>
        <dbReference type="Proteomes" id="UP001500037"/>
    </source>
</evidence>
<proteinExistence type="predicted"/>
<evidence type="ECO:0008006" key="3">
    <source>
        <dbReference type="Google" id="ProtNLM"/>
    </source>
</evidence>
<reference evidence="1 2" key="1">
    <citation type="journal article" date="2019" name="Int. J. Syst. Evol. Microbiol.">
        <title>The Global Catalogue of Microorganisms (GCM) 10K type strain sequencing project: providing services to taxonomists for standard genome sequencing and annotation.</title>
        <authorList>
            <consortium name="The Broad Institute Genomics Platform"/>
            <consortium name="The Broad Institute Genome Sequencing Center for Infectious Disease"/>
            <person name="Wu L."/>
            <person name="Ma J."/>
        </authorList>
    </citation>
    <scope>NUCLEOTIDE SEQUENCE [LARGE SCALE GENOMIC DNA]</scope>
    <source>
        <strain evidence="1 2">JCM 13004</strain>
    </source>
</reference>
<protein>
    <recommendedName>
        <fullName evidence="3">Formiminotransferase-cyclodeaminase</fullName>
    </recommendedName>
</protein>
<evidence type="ECO:0000313" key="1">
    <source>
        <dbReference type="EMBL" id="GAA1236060.1"/>
    </source>
</evidence>
<name>A0ABN1W5F6_9ACTN</name>
<gene>
    <name evidence="1" type="ORF">GCM10009665_27830</name>
</gene>
<keyword evidence="2" id="KW-1185">Reference proteome</keyword>